<dbReference type="GO" id="GO:0051707">
    <property type="term" value="P:response to other organism"/>
    <property type="evidence" value="ECO:0007669"/>
    <property type="project" value="UniProtKB-ARBA"/>
</dbReference>
<evidence type="ECO:0000256" key="3">
    <source>
        <dbReference type="ARBA" id="ARBA00022741"/>
    </source>
</evidence>
<evidence type="ECO:0000259" key="8">
    <source>
        <dbReference type="Pfam" id="PF23559"/>
    </source>
</evidence>
<keyword evidence="3" id="KW-0547">Nucleotide-binding</keyword>
<dbReference type="OrthoDB" id="25838at2759"/>
<dbReference type="Proteomes" id="UP000701853">
    <property type="component" value="Chromosome 8"/>
</dbReference>
<sequence>MKHGTILIKSCFVVNLLKEQGFRRLTYKTKGSIQGNGFRARSKKASFILPVSVALLSLMEAIASSLVEAVVSEMFHYLSDHVSSAHFNKFARKEKILSELKKWENLLLKINACLEDAEEKQSTSCSVKLWLRDLRDIAYDAEDIIDELAYEARRRQMKEDAGPSSSTHKMMRKYMSACCVNFNPSTLKFSTKVESKIKKLTARLEAAVAIKNDLSLVENDRGRRERVTERLRTSSLVESRVYGREKDKEAILDILMNDGDEGFGDIGVACIWGMPGVGKTTLAQLVYNDIKVESSFDLKIWVCVSEEFDVIRLTAIMLEAVTSASWNSKDLNLLQVSLKEKLSGKKFLLVLDDVWNENYEQWEALCKPFIAGAAGSKILVTTRNVDTASVMTRYGTYHLRELADKDCLLLFTRHALGGSDFEGHPNLKTFGEEIVKKCSGLPLAAKTLGGLLRTKRNPDEWEDIMNSKIWDLPEKGNSILPALLLSYHHLPSHLKRCFSYCAIFPKDYEFDKEELIRLWKAEGFLHHSKRKKQMEDIGIEYFRDLWSRSFFQQSTINKNRYAMHDLINDLAQFVSKEICFFNNGDKLYDGVKLESFRHFSFLRHQYDVSKRFEMLSQMTSLRTLVALPIHMLPMAASSFLSNTVLQQFVPKLGCLRVLSLNGYCIDELPHRIGDLIHLRYLNLSRTGIKSLPESVGSLFNLQTLILHGCKNLTKLPRAIENLIDLCVLDLTDTDSLKEMPMQIGNLKNLKVLSKFIVQRDSGSGIKELKGLSHLRKEISIIGLENVVDTGEARDYVLKDKKKLEGLDLQWGHESFDHRDGENGLPVFNMLQPHQDINRVRVACYGGTKFPSWLGGSSMANIADINLSNCRNVMSLPALGRLPSLKKLSITGMNGVKRLDFEFFGDNLPSSKPFPVLEVLQFQNMSNWEYWCYPNNRPDEEDREFPNLRELMIHNCPKLYQKLPRYLPSLVKLNIKGCPNMAYSVMSLPSLLDLSMEDCNKMVPRSMVDLTSLTTLRIKRVPDLTCLPNVFEQFPGALKHLILSNCIGLAALWQKGNEQGLEPNELHCLASLEHLRIESCSELVSFPEIGFCPKLKRLQLRDFPRLKNLPCCIMKQGELTDCLIEDLEIEECPSLTSFPRGRLPPTLKRLKIQDCICLCSLPDGLMQADNNKNTFCLENLEIISCPSLVRFPHGRLPTSLKMLKIWECLQLEPLSDRILPNNASLEYIDIWNCPTLISLPDSLNNLKCLMELIISNCQDLKYFPEIDLSLPNLRTLNISNCANLKSLPHQILSLTSLLYLTICDCPCIVSFPKGGLPPNLLSLEIWDCEQLEEPISNWNLHTSTSLKDLSIVGGPDLISFPDEKCLLPTTLVSIYIAKLNNLESLSIGLLNLPSLEELEVVDCPKLRSLPREGLPTTLGRLCIRNCSLLKDQCSREKGEYWPLIASIPCVEIQSTGLYASYIVESLRKQDKNTKILQPTTPIEQDTLLSLDFLATNTKLPPPVAADPAHVPRTMYGYSKPTLTGAESSIVRPIIAVNNFELKPNTIQMVQQYVQFDGLQDEDPNTQLANFLEIFQDK</sequence>
<evidence type="ECO:0000259" key="6">
    <source>
        <dbReference type="Pfam" id="PF00931"/>
    </source>
</evidence>
<dbReference type="InterPro" id="IPR032675">
    <property type="entry name" value="LRR_dom_sf"/>
</dbReference>
<dbReference type="FunFam" id="1.10.10.10:FF:000322">
    <property type="entry name" value="Probable disease resistance protein At1g63360"/>
    <property type="match status" value="1"/>
</dbReference>
<dbReference type="PANTHER" id="PTHR36766">
    <property type="entry name" value="PLANT BROAD-SPECTRUM MILDEW RESISTANCE PROTEIN RPW8"/>
    <property type="match status" value="1"/>
</dbReference>
<feature type="domain" description="NB-ARC" evidence="6">
    <location>
        <begin position="245"/>
        <end position="415"/>
    </location>
</feature>
<dbReference type="Gene3D" id="3.40.50.300">
    <property type="entry name" value="P-loop containing nucleotide triphosphate hydrolases"/>
    <property type="match status" value="1"/>
</dbReference>
<feature type="domain" description="R13L1/DRL21-like LRR repeat region" evidence="9">
    <location>
        <begin position="765"/>
        <end position="892"/>
    </location>
</feature>
<comment type="caution">
    <text evidence="10">The sequence shown here is derived from an EMBL/GenBank/DDBJ whole genome shotgun (WGS) entry which is preliminary data.</text>
</comment>
<keyword evidence="5" id="KW-0067">ATP-binding</keyword>
<dbReference type="Pfam" id="PF18052">
    <property type="entry name" value="Rx_N"/>
    <property type="match status" value="1"/>
</dbReference>
<evidence type="ECO:0000256" key="4">
    <source>
        <dbReference type="ARBA" id="ARBA00022821"/>
    </source>
</evidence>
<dbReference type="FunFam" id="3.40.50.300:FF:001091">
    <property type="entry name" value="Probable disease resistance protein At1g61300"/>
    <property type="match status" value="1"/>
</dbReference>
<dbReference type="SUPFAM" id="SSF52058">
    <property type="entry name" value="L domain-like"/>
    <property type="match status" value="3"/>
</dbReference>
<evidence type="ECO:0000313" key="11">
    <source>
        <dbReference type="Proteomes" id="UP000701853"/>
    </source>
</evidence>
<evidence type="ECO:0000259" key="7">
    <source>
        <dbReference type="Pfam" id="PF18052"/>
    </source>
</evidence>
<dbReference type="Pfam" id="PF00931">
    <property type="entry name" value="NB-ARC"/>
    <property type="match status" value="1"/>
</dbReference>
<evidence type="ECO:0000256" key="1">
    <source>
        <dbReference type="ARBA" id="ARBA00022614"/>
    </source>
</evidence>
<dbReference type="GO" id="GO:0006952">
    <property type="term" value="P:defense response"/>
    <property type="evidence" value="ECO:0007669"/>
    <property type="project" value="UniProtKB-KW"/>
</dbReference>
<dbReference type="InterPro" id="IPR058922">
    <property type="entry name" value="WHD_DRP"/>
</dbReference>
<reference evidence="10 11" key="1">
    <citation type="journal article" date="2021" name="bioRxiv">
        <title>The Gossypium anomalum genome as a resource for cotton improvement and evolutionary analysis of hybrid incompatibility.</title>
        <authorList>
            <person name="Grover C.E."/>
            <person name="Yuan D."/>
            <person name="Arick M.A."/>
            <person name="Miller E.R."/>
            <person name="Hu G."/>
            <person name="Peterson D.G."/>
            <person name="Wendel J.F."/>
            <person name="Udall J.A."/>
        </authorList>
    </citation>
    <scope>NUCLEOTIDE SEQUENCE [LARGE SCALE GENOMIC DNA]</scope>
    <source>
        <strain evidence="10">JFW-Udall</strain>
        <tissue evidence="10">Leaf</tissue>
    </source>
</reference>
<accession>A0A8J6CX22</accession>
<keyword evidence="11" id="KW-1185">Reference proteome</keyword>
<dbReference type="Pfam" id="PF23559">
    <property type="entry name" value="WHD_DRP"/>
    <property type="match status" value="1"/>
</dbReference>
<keyword evidence="2" id="KW-0677">Repeat</keyword>
<protein>
    <recommendedName>
        <fullName evidence="12">Disease resistance RPP13-like protein 1</fullName>
    </recommendedName>
</protein>
<dbReference type="PANTHER" id="PTHR36766:SF51">
    <property type="entry name" value="DISEASE RESISTANCE RPP13-LIKE PROTEIN 1"/>
    <property type="match status" value="1"/>
</dbReference>
<dbReference type="Gene3D" id="3.80.10.10">
    <property type="entry name" value="Ribonuclease Inhibitor"/>
    <property type="match status" value="4"/>
</dbReference>
<dbReference type="GO" id="GO:0043531">
    <property type="term" value="F:ADP binding"/>
    <property type="evidence" value="ECO:0007669"/>
    <property type="project" value="InterPro"/>
</dbReference>
<evidence type="ECO:0000256" key="2">
    <source>
        <dbReference type="ARBA" id="ARBA00022737"/>
    </source>
</evidence>
<evidence type="ECO:0000313" key="10">
    <source>
        <dbReference type="EMBL" id="KAG8485420.1"/>
    </source>
</evidence>
<dbReference type="GO" id="GO:0005524">
    <property type="term" value="F:ATP binding"/>
    <property type="evidence" value="ECO:0007669"/>
    <property type="project" value="UniProtKB-KW"/>
</dbReference>
<proteinExistence type="predicted"/>
<dbReference type="EMBL" id="JAHUZN010000008">
    <property type="protein sequence ID" value="KAG8485420.1"/>
    <property type="molecule type" value="Genomic_DNA"/>
</dbReference>
<feature type="domain" description="Disease resistance protein winged helix" evidence="8">
    <location>
        <begin position="503"/>
        <end position="571"/>
    </location>
</feature>
<keyword evidence="1" id="KW-0433">Leucine-rich repeat</keyword>
<feature type="domain" description="Disease resistance N-terminal" evidence="7">
    <location>
        <begin position="78"/>
        <end position="163"/>
    </location>
</feature>
<organism evidence="10 11">
    <name type="scientific">Gossypium anomalum</name>
    <dbReference type="NCBI Taxonomy" id="47600"/>
    <lineage>
        <taxon>Eukaryota</taxon>
        <taxon>Viridiplantae</taxon>
        <taxon>Streptophyta</taxon>
        <taxon>Embryophyta</taxon>
        <taxon>Tracheophyta</taxon>
        <taxon>Spermatophyta</taxon>
        <taxon>Magnoliopsida</taxon>
        <taxon>eudicotyledons</taxon>
        <taxon>Gunneridae</taxon>
        <taxon>Pentapetalae</taxon>
        <taxon>rosids</taxon>
        <taxon>malvids</taxon>
        <taxon>Malvales</taxon>
        <taxon>Malvaceae</taxon>
        <taxon>Malvoideae</taxon>
        <taxon>Gossypium</taxon>
    </lineage>
</organism>
<dbReference type="Gene3D" id="1.20.5.4130">
    <property type="match status" value="1"/>
</dbReference>
<gene>
    <name evidence="10" type="ORF">CXB51_021107</name>
</gene>
<dbReference type="InterPro" id="IPR036388">
    <property type="entry name" value="WH-like_DNA-bd_sf"/>
</dbReference>
<dbReference type="InterPro" id="IPR041118">
    <property type="entry name" value="Rx_N"/>
</dbReference>
<evidence type="ECO:0008006" key="12">
    <source>
        <dbReference type="Google" id="ProtNLM"/>
    </source>
</evidence>
<name>A0A8J6CX22_9ROSI</name>
<evidence type="ECO:0000256" key="5">
    <source>
        <dbReference type="ARBA" id="ARBA00022840"/>
    </source>
</evidence>
<dbReference type="InterPro" id="IPR002182">
    <property type="entry name" value="NB-ARC"/>
</dbReference>
<keyword evidence="4" id="KW-0611">Plant defense</keyword>
<dbReference type="Pfam" id="PF25019">
    <property type="entry name" value="LRR_R13L1-DRL21"/>
    <property type="match status" value="1"/>
</dbReference>
<dbReference type="Gene3D" id="1.10.8.430">
    <property type="entry name" value="Helical domain of apoptotic protease-activating factors"/>
    <property type="match status" value="1"/>
</dbReference>
<dbReference type="SUPFAM" id="SSF52540">
    <property type="entry name" value="P-loop containing nucleoside triphosphate hydrolases"/>
    <property type="match status" value="1"/>
</dbReference>
<dbReference type="InterPro" id="IPR027417">
    <property type="entry name" value="P-loop_NTPase"/>
</dbReference>
<dbReference type="Gene3D" id="1.10.10.10">
    <property type="entry name" value="Winged helix-like DNA-binding domain superfamily/Winged helix DNA-binding domain"/>
    <property type="match status" value="1"/>
</dbReference>
<dbReference type="InterPro" id="IPR056789">
    <property type="entry name" value="LRR_R13L1-DRL21"/>
</dbReference>
<evidence type="ECO:0000259" key="9">
    <source>
        <dbReference type="Pfam" id="PF25019"/>
    </source>
</evidence>
<dbReference type="InterPro" id="IPR042197">
    <property type="entry name" value="Apaf_helical"/>
</dbReference>
<dbReference type="PRINTS" id="PR00364">
    <property type="entry name" value="DISEASERSIST"/>
</dbReference>